<feature type="binding site" evidence="11">
    <location>
        <begin position="100"/>
        <end position="102"/>
    </location>
    <ligand>
        <name>substrate</name>
    </ligand>
</feature>
<dbReference type="EC" id="5.3.3.2" evidence="11"/>
<comment type="function">
    <text evidence="11">Involved in the biosynthesis of isoprenoids. Catalyzes the 1,3-allylic rearrangement of the homoallylic substrate isopentenyl (IPP) to its allylic isomer, dimethylallyl diphosphate (DMAPP).</text>
</comment>
<dbReference type="EMBL" id="LNQN01000005">
    <property type="protein sequence ID" value="KSU81752.1"/>
    <property type="molecule type" value="Genomic_DNA"/>
</dbReference>
<dbReference type="InterPro" id="IPR013785">
    <property type="entry name" value="Aldolase_TIM"/>
</dbReference>
<dbReference type="OrthoDB" id="9795032at2"/>
<keyword evidence="8 11" id="KW-0414">Isoprene biosynthesis</keyword>
<organism evidence="13 14">
    <name type="scientific">Fictibacillus enclensis</name>
    <dbReference type="NCBI Taxonomy" id="1017270"/>
    <lineage>
        <taxon>Bacteria</taxon>
        <taxon>Bacillati</taxon>
        <taxon>Bacillota</taxon>
        <taxon>Bacilli</taxon>
        <taxon>Bacillales</taxon>
        <taxon>Fictibacillaceae</taxon>
        <taxon>Fictibacillus</taxon>
    </lineage>
</organism>
<name>A0A0V8J4E0_9BACL</name>
<evidence type="ECO:0000313" key="13">
    <source>
        <dbReference type="EMBL" id="KSU81752.1"/>
    </source>
</evidence>
<dbReference type="Proteomes" id="UP000054099">
    <property type="component" value="Unassembled WGS sequence"/>
</dbReference>
<evidence type="ECO:0000256" key="4">
    <source>
        <dbReference type="ARBA" id="ARBA00022643"/>
    </source>
</evidence>
<dbReference type="PIRSF" id="PIRSF003314">
    <property type="entry name" value="IPP_isomerase"/>
    <property type="match status" value="1"/>
</dbReference>
<evidence type="ECO:0000313" key="14">
    <source>
        <dbReference type="Proteomes" id="UP000054099"/>
    </source>
</evidence>
<keyword evidence="14" id="KW-1185">Reference proteome</keyword>
<evidence type="ECO:0000256" key="7">
    <source>
        <dbReference type="ARBA" id="ARBA00022857"/>
    </source>
</evidence>
<dbReference type="HAMAP" id="MF_00354">
    <property type="entry name" value="Idi_2"/>
    <property type="match status" value="1"/>
</dbReference>
<keyword evidence="5 11" id="KW-0479">Metal-binding</keyword>
<feature type="binding site" evidence="11">
    <location>
        <begin position="11"/>
        <end position="12"/>
    </location>
    <ligand>
        <name>substrate</name>
    </ligand>
</feature>
<comment type="catalytic activity">
    <reaction evidence="11">
        <text>isopentenyl diphosphate = dimethylallyl diphosphate</text>
        <dbReference type="Rhea" id="RHEA:23284"/>
        <dbReference type="ChEBI" id="CHEBI:57623"/>
        <dbReference type="ChEBI" id="CHEBI:128769"/>
        <dbReference type="EC" id="5.3.3.2"/>
    </reaction>
</comment>
<feature type="binding site" evidence="11">
    <location>
        <begin position="70"/>
        <end position="72"/>
    </location>
    <ligand>
        <name>FMN</name>
        <dbReference type="ChEBI" id="CHEBI:58210"/>
    </ligand>
</feature>
<proteinExistence type="inferred from homology"/>
<evidence type="ECO:0000256" key="10">
    <source>
        <dbReference type="ARBA" id="ARBA00025810"/>
    </source>
</evidence>
<comment type="cofactor">
    <cofactor evidence="1 11">
        <name>FMN</name>
        <dbReference type="ChEBI" id="CHEBI:58210"/>
    </cofactor>
</comment>
<evidence type="ECO:0000256" key="3">
    <source>
        <dbReference type="ARBA" id="ARBA00022630"/>
    </source>
</evidence>
<evidence type="ECO:0000256" key="5">
    <source>
        <dbReference type="ARBA" id="ARBA00022723"/>
    </source>
</evidence>
<dbReference type="Pfam" id="PF01070">
    <property type="entry name" value="FMN_dh"/>
    <property type="match status" value="2"/>
</dbReference>
<dbReference type="InterPro" id="IPR011179">
    <property type="entry name" value="IPdP_isomerase"/>
</dbReference>
<feature type="binding site" evidence="11">
    <location>
        <position position="100"/>
    </location>
    <ligand>
        <name>FMN</name>
        <dbReference type="ChEBI" id="CHEBI:58210"/>
    </ligand>
</feature>
<dbReference type="GO" id="GO:0010181">
    <property type="term" value="F:FMN binding"/>
    <property type="evidence" value="ECO:0007669"/>
    <property type="project" value="UniProtKB-UniRule"/>
</dbReference>
<keyword evidence="6 11" id="KW-0460">Magnesium</keyword>
<feature type="binding site" evidence="11">
    <location>
        <position position="164"/>
    </location>
    <ligand>
        <name>Mg(2+)</name>
        <dbReference type="ChEBI" id="CHEBI:18420"/>
    </ligand>
</feature>
<dbReference type="AlphaFoldDB" id="A0A0V8J4E0"/>
<dbReference type="InterPro" id="IPR000262">
    <property type="entry name" value="FMN-dep_DH"/>
</dbReference>
<comment type="subunit">
    <text evidence="10 11">Homooctamer. Dimer of tetramers.</text>
</comment>
<dbReference type="SUPFAM" id="SSF51395">
    <property type="entry name" value="FMN-linked oxidoreductases"/>
    <property type="match status" value="1"/>
</dbReference>
<comment type="similarity">
    <text evidence="11">Belongs to the IPP isomerase type 2 family.</text>
</comment>
<comment type="caution">
    <text evidence="11">Lacks conserved residue(s) required for the propagation of feature annotation.</text>
</comment>
<evidence type="ECO:0000259" key="12">
    <source>
        <dbReference type="Pfam" id="PF01070"/>
    </source>
</evidence>
<feature type="domain" description="FMN-dependent dehydrogenase" evidence="12">
    <location>
        <begin position="180"/>
        <end position="339"/>
    </location>
</feature>
<dbReference type="GO" id="GO:0004452">
    <property type="term" value="F:isopentenyl-diphosphate delta-isomerase activity"/>
    <property type="evidence" value="ECO:0007669"/>
    <property type="project" value="UniProtKB-UniRule"/>
</dbReference>
<evidence type="ECO:0000256" key="2">
    <source>
        <dbReference type="ARBA" id="ARBA00022490"/>
    </source>
</evidence>
<evidence type="ECO:0000256" key="11">
    <source>
        <dbReference type="HAMAP-Rule" id="MF_00354"/>
    </source>
</evidence>
<gene>
    <name evidence="11" type="primary">fni</name>
    <name evidence="13" type="ORF">AS030_15800</name>
</gene>
<feature type="binding site" evidence="11">
    <location>
        <position position="163"/>
    </location>
    <ligand>
        <name>substrate</name>
    </ligand>
</feature>
<keyword evidence="9 11" id="KW-0413">Isomerase</keyword>
<dbReference type="GO" id="GO:0070402">
    <property type="term" value="F:NADPH binding"/>
    <property type="evidence" value="ECO:0007669"/>
    <property type="project" value="UniProtKB-UniRule"/>
</dbReference>
<feature type="binding site" evidence="11">
    <location>
        <begin position="275"/>
        <end position="277"/>
    </location>
    <ligand>
        <name>FMN</name>
        <dbReference type="ChEBI" id="CHEBI:58210"/>
    </ligand>
</feature>
<dbReference type="PANTHER" id="PTHR43665">
    <property type="entry name" value="ISOPENTENYL-DIPHOSPHATE DELTA-ISOMERASE"/>
    <property type="match status" value="1"/>
</dbReference>
<comment type="cofactor">
    <cofactor evidence="11">
        <name>NADPH</name>
        <dbReference type="ChEBI" id="CHEBI:57783"/>
    </cofactor>
</comment>
<evidence type="ECO:0000256" key="1">
    <source>
        <dbReference type="ARBA" id="ARBA00001917"/>
    </source>
</evidence>
<protein>
    <recommendedName>
        <fullName evidence="11">Isopentenyl-diphosphate delta-isomerase</fullName>
        <shortName evidence="11">IPP isomerase</shortName>
        <ecNumber evidence="11">5.3.3.2</ecNumber>
    </recommendedName>
    <alternativeName>
        <fullName evidence="11">Isopentenyl diphosphate:dimethylallyl diphosphate isomerase</fullName>
    </alternativeName>
    <alternativeName>
        <fullName evidence="11">Isopentenyl pyrophosphate isomerase</fullName>
    </alternativeName>
    <alternativeName>
        <fullName evidence="11">Type 2 isopentenyl diphosphate isomerase</fullName>
        <shortName evidence="11">IDI-2</shortName>
    </alternativeName>
</protein>
<dbReference type="GO" id="GO:0016491">
    <property type="term" value="F:oxidoreductase activity"/>
    <property type="evidence" value="ECO:0007669"/>
    <property type="project" value="InterPro"/>
</dbReference>
<feature type="binding site" evidence="11">
    <location>
        <position position="69"/>
    </location>
    <ligand>
        <name>FMN</name>
        <dbReference type="ChEBI" id="CHEBI:58210"/>
    </ligand>
</feature>
<sequence length="348" mass="38059">MDEKQNLTEKRKTEHIDIALNKEVQSRNVTTGFERYSFKHNALPEINFRDIDLSTAFMKKGRRTPFLISSMTGGTERAYQINRRLAMAAEKMGWAMGLGSMRAAVENEGVAYTFNIRKYAPTVPIIANLGAVQFNYGYGTKECLRAVEIAEADALVLHLNSMQEAFQPEGDTNFSELLPKIEEVAASLPVPVGVKEVGMGIDGETAKKLREAGIQFLDVAGAGGTSWIQVEKYRSKNKMREQAAEAFQQWGLSTADALIEVRKETAFENIIASGGMKNGVDAAKALVLGADVVGFGRSLLPAAADQDEVAIISKLEQIEFELRAAMFGIGAGTISDLKATNRLLKIEN</sequence>
<keyword evidence="4 11" id="KW-0288">FMN</keyword>
<comment type="caution">
    <text evidence="13">The sequence shown here is derived from an EMBL/GenBank/DDBJ whole genome shotgun (WGS) entry which is preliminary data.</text>
</comment>
<dbReference type="PANTHER" id="PTHR43665:SF1">
    <property type="entry name" value="ISOPENTENYL-DIPHOSPHATE DELTA-ISOMERASE"/>
    <property type="match status" value="1"/>
</dbReference>
<feature type="domain" description="FMN-dependent dehydrogenase" evidence="12">
    <location>
        <begin position="9"/>
        <end position="103"/>
    </location>
</feature>
<feature type="binding site" evidence="11">
    <location>
        <position position="225"/>
    </location>
    <ligand>
        <name>FMN</name>
        <dbReference type="ChEBI" id="CHEBI:58210"/>
    </ligand>
</feature>
<dbReference type="RefSeq" id="WP_061973282.1">
    <property type="nucleotide sequence ID" value="NZ_FMAV01000003.1"/>
</dbReference>
<accession>A0A0V8J4E0</accession>
<dbReference type="SMART" id="SM01240">
    <property type="entry name" value="IMPDH"/>
    <property type="match status" value="1"/>
</dbReference>
<feature type="binding site" evidence="11">
    <location>
        <position position="128"/>
    </location>
    <ligand>
        <name>FMN</name>
        <dbReference type="ChEBI" id="CHEBI:58210"/>
    </ligand>
</feature>
<dbReference type="GO" id="GO:0000287">
    <property type="term" value="F:magnesium ion binding"/>
    <property type="evidence" value="ECO:0007669"/>
    <property type="project" value="UniProtKB-UniRule"/>
</dbReference>
<dbReference type="Gene3D" id="3.20.20.70">
    <property type="entry name" value="Aldolase class I"/>
    <property type="match status" value="1"/>
</dbReference>
<evidence type="ECO:0000256" key="9">
    <source>
        <dbReference type="ARBA" id="ARBA00023235"/>
    </source>
</evidence>
<keyword evidence="2 11" id="KW-0963">Cytoplasm</keyword>
<comment type="cofactor">
    <cofactor evidence="11">
        <name>Mg(2+)</name>
        <dbReference type="ChEBI" id="CHEBI:18420"/>
    </cofactor>
</comment>
<evidence type="ECO:0000256" key="6">
    <source>
        <dbReference type="ARBA" id="ARBA00022842"/>
    </source>
</evidence>
<dbReference type="GO" id="GO:0008299">
    <property type="term" value="P:isoprenoid biosynthetic process"/>
    <property type="evidence" value="ECO:0007669"/>
    <property type="project" value="UniProtKB-UniRule"/>
</dbReference>
<keyword evidence="7 11" id="KW-0521">NADP</keyword>
<evidence type="ECO:0000256" key="8">
    <source>
        <dbReference type="ARBA" id="ARBA00023229"/>
    </source>
</evidence>
<reference evidence="13 14" key="1">
    <citation type="journal article" date="2014" name="Antonie Van Leeuwenhoek">
        <title>Fictibacillus enclensis sp. nov., isolated from marine sediment.</title>
        <authorList>
            <person name="Dastager S.G."/>
            <person name="Mawlankar R."/>
            <person name="Srinivasan K."/>
            <person name="Tang S.K."/>
            <person name="Lee J.C."/>
            <person name="Ramana V.V."/>
            <person name="Shouche Y.S."/>
        </authorList>
    </citation>
    <scope>NUCLEOTIDE SEQUENCE [LARGE SCALE GENOMIC DNA]</scope>
    <source>
        <strain evidence="13 14">NIO-1003</strain>
    </source>
</reference>
<keyword evidence="3 11" id="KW-0285">Flavoprotein</keyword>
<dbReference type="NCBIfam" id="TIGR02151">
    <property type="entry name" value="IPP_isom_2"/>
    <property type="match status" value="1"/>
</dbReference>
<dbReference type="GO" id="GO:0005737">
    <property type="term" value="C:cytoplasm"/>
    <property type="evidence" value="ECO:0007669"/>
    <property type="project" value="UniProtKB-SubCell"/>
</dbReference>
<dbReference type="CDD" id="cd02811">
    <property type="entry name" value="IDI-2_FMN"/>
    <property type="match status" value="1"/>
</dbReference>
<feature type="binding site" evidence="11">
    <location>
        <position position="195"/>
    </location>
    <ligand>
        <name>FMN</name>
        <dbReference type="ChEBI" id="CHEBI:58210"/>
    </ligand>
</feature>
<comment type="subcellular location">
    <subcellularLocation>
        <location evidence="11">Cytoplasm</location>
    </subcellularLocation>
</comment>